<feature type="domain" description="TRAM" evidence="10">
    <location>
        <begin position="403"/>
        <end position="465"/>
    </location>
</feature>
<dbReference type="InterPro" id="IPR002792">
    <property type="entry name" value="TRAM_dom"/>
</dbReference>
<dbReference type="Pfam" id="PF04055">
    <property type="entry name" value="Radical_SAM"/>
    <property type="match status" value="1"/>
</dbReference>
<dbReference type="Gene3D" id="3.40.50.12160">
    <property type="entry name" value="Methylthiotransferase, N-terminal domain"/>
    <property type="match status" value="1"/>
</dbReference>
<evidence type="ECO:0000313" key="14">
    <source>
        <dbReference type="Proteomes" id="UP000649826"/>
    </source>
</evidence>
<dbReference type="InterPro" id="IPR006463">
    <property type="entry name" value="MiaB_methiolase"/>
</dbReference>
<evidence type="ECO:0000256" key="2">
    <source>
        <dbReference type="ARBA" id="ARBA00022485"/>
    </source>
</evidence>
<evidence type="ECO:0000256" key="4">
    <source>
        <dbReference type="ARBA" id="ARBA00022691"/>
    </source>
</evidence>
<dbReference type="InterPro" id="IPR005839">
    <property type="entry name" value="Methylthiotransferase"/>
</dbReference>
<feature type="domain" description="Radical SAM core" evidence="12">
    <location>
        <begin position="170"/>
        <end position="400"/>
    </location>
</feature>
<proteinExistence type="inferred from homology"/>
<comment type="subcellular location">
    <subcellularLocation>
        <location evidence="9">Cytoplasm</location>
    </subcellularLocation>
</comment>
<evidence type="ECO:0000256" key="8">
    <source>
        <dbReference type="ARBA" id="ARBA00033765"/>
    </source>
</evidence>
<dbReference type="PROSITE" id="PS50926">
    <property type="entry name" value="TRAM"/>
    <property type="match status" value="1"/>
</dbReference>
<feature type="domain" description="MTTase N-terminal" evidence="11">
    <location>
        <begin position="29"/>
        <end position="147"/>
    </location>
</feature>
<evidence type="ECO:0000259" key="10">
    <source>
        <dbReference type="PROSITE" id="PS50926"/>
    </source>
</evidence>
<dbReference type="PANTHER" id="PTHR43020">
    <property type="entry name" value="CDK5 REGULATORY SUBUNIT-ASSOCIATED PROTEIN 1"/>
    <property type="match status" value="1"/>
</dbReference>
<keyword evidence="9" id="KW-0819">tRNA processing</keyword>
<evidence type="ECO:0000256" key="1">
    <source>
        <dbReference type="ARBA" id="ARBA00003234"/>
    </source>
</evidence>
<keyword evidence="14" id="KW-1185">Reference proteome</keyword>
<feature type="binding site" evidence="9">
    <location>
        <position position="191"/>
    </location>
    <ligand>
        <name>[4Fe-4S] cluster</name>
        <dbReference type="ChEBI" id="CHEBI:49883"/>
        <label>2</label>
        <note>4Fe-4S-S-AdoMet</note>
    </ligand>
</feature>
<dbReference type="PANTHER" id="PTHR43020:SF2">
    <property type="entry name" value="MITOCHONDRIAL TRNA METHYLTHIOTRANSFERASE CDK5RAP1"/>
    <property type="match status" value="1"/>
</dbReference>
<dbReference type="SFLD" id="SFLDF00273">
    <property type="entry name" value="(dimethylallyl)adenosine_tRNA"/>
    <property type="match status" value="1"/>
</dbReference>
<dbReference type="PROSITE" id="PS51918">
    <property type="entry name" value="RADICAL_SAM"/>
    <property type="match status" value="1"/>
</dbReference>
<comment type="subunit">
    <text evidence="9">Monomer.</text>
</comment>
<dbReference type="Proteomes" id="UP000649826">
    <property type="component" value="Unassembled WGS sequence"/>
</dbReference>
<dbReference type="SFLD" id="SFLDG01061">
    <property type="entry name" value="methylthiotransferase"/>
    <property type="match status" value="1"/>
</dbReference>
<evidence type="ECO:0000256" key="9">
    <source>
        <dbReference type="HAMAP-Rule" id="MF_01864"/>
    </source>
</evidence>
<dbReference type="NCBIfam" id="TIGR00089">
    <property type="entry name" value="MiaB/RimO family radical SAM methylthiotransferase"/>
    <property type="match status" value="1"/>
</dbReference>
<evidence type="ECO:0000256" key="7">
    <source>
        <dbReference type="ARBA" id="ARBA00023014"/>
    </source>
</evidence>
<dbReference type="EC" id="2.8.4.3" evidence="8 9"/>
<evidence type="ECO:0000256" key="5">
    <source>
        <dbReference type="ARBA" id="ARBA00022723"/>
    </source>
</evidence>
<dbReference type="RefSeq" id="WP_186995299.1">
    <property type="nucleotide sequence ID" value="NZ_JACOQG010000022.1"/>
</dbReference>
<feature type="binding site" evidence="9">
    <location>
        <position position="188"/>
    </location>
    <ligand>
        <name>[4Fe-4S] cluster</name>
        <dbReference type="ChEBI" id="CHEBI:49883"/>
        <label>2</label>
        <note>4Fe-4S-S-AdoMet</note>
    </ligand>
</feature>
<keyword evidence="3 9" id="KW-0808">Transferase</keyword>
<keyword evidence="7 9" id="KW-0411">Iron-sulfur</keyword>
<comment type="function">
    <text evidence="1 9">Catalyzes the methylthiolation of N6-(dimethylallyl)adenosine (i(6)A), leading to the formation of 2-methylthio-N6-(dimethylallyl)adenosine (ms(2)i(6)A) at position 37 in tRNAs that read codons beginning with uridine.</text>
</comment>
<comment type="catalytic activity">
    <reaction evidence="9">
        <text>N(6)-dimethylallyladenosine(37) in tRNA + (sulfur carrier)-SH + AH2 + 2 S-adenosyl-L-methionine = 2-methylsulfanyl-N(6)-dimethylallyladenosine(37) in tRNA + (sulfur carrier)-H + 5'-deoxyadenosine + L-methionine + A + S-adenosyl-L-homocysteine + 2 H(+)</text>
        <dbReference type="Rhea" id="RHEA:37067"/>
        <dbReference type="Rhea" id="RHEA-COMP:10375"/>
        <dbReference type="Rhea" id="RHEA-COMP:10376"/>
        <dbReference type="Rhea" id="RHEA-COMP:14737"/>
        <dbReference type="Rhea" id="RHEA-COMP:14739"/>
        <dbReference type="ChEBI" id="CHEBI:13193"/>
        <dbReference type="ChEBI" id="CHEBI:15378"/>
        <dbReference type="ChEBI" id="CHEBI:17319"/>
        <dbReference type="ChEBI" id="CHEBI:17499"/>
        <dbReference type="ChEBI" id="CHEBI:29917"/>
        <dbReference type="ChEBI" id="CHEBI:57844"/>
        <dbReference type="ChEBI" id="CHEBI:57856"/>
        <dbReference type="ChEBI" id="CHEBI:59789"/>
        <dbReference type="ChEBI" id="CHEBI:64428"/>
        <dbReference type="ChEBI" id="CHEBI:74415"/>
        <dbReference type="ChEBI" id="CHEBI:74417"/>
        <dbReference type="EC" id="2.8.4.3"/>
    </reaction>
</comment>
<organism evidence="13 14">
    <name type="scientific">Blautia difficilis</name>
    <dbReference type="NCBI Taxonomy" id="2763027"/>
    <lineage>
        <taxon>Bacteria</taxon>
        <taxon>Bacillati</taxon>
        <taxon>Bacillota</taxon>
        <taxon>Clostridia</taxon>
        <taxon>Lachnospirales</taxon>
        <taxon>Lachnospiraceae</taxon>
        <taxon>Blautia</taxon>
    </lineage>
</organism>
<dbReference type="SFLD" id="SFLDG01082">
    <property type="entry name" value="B12-binding_domain_containing"/>
    <property type="match status" value="1"/>
</dbReference>
<keyword evidence="6 9" id="KW-0408">Iron</keyword>
<feature type="binding site" evidence="9">
    <location>
        <position position="108"/>
    </location>
    <ligand>
        <name>[4Fe-4S] cluster</name>
        <dbReference type="ChEBI" id="CHEBI:49883"/>
        <label>1</label>
    </ligand>
</feature>
<dbReference type="HAMAP" id="MF_01864">
    <property type="entry name" value="tRNA_metthiotr_MiaB"/>
    <property type="match status" value="1"/>
</dbReference>
<evidence type="ECO:0000259" key="12">
    <source>
        <dbReference type="PROSITE" id="PS51918"/>
    </source>
</evidence>
<feature type="binding site" evidence="9">
    <location>
        <position position="184"/>
    </location>
    <ligand>
        <name>[4Fe-4S] cluster</name>
        <dbReference type="ChEBI" id="CHEBI:49883"/>
        <label>2</label>
        <note>4Fe-4S-S-AdoMet</note>
    </ligand>
</feature>
<dbReference type="NCBIfam" id="TIGR01574">
    <property type="entry name" value="miaB-methiolase"/>
    <property type="match status" value="1"/>
</dbReference>
<dbReference type="InterPro" id="IPR038135">
    <property type="entry name" value="Methylthiotransferase_N_sf"/>
</dbReference>
<feature type="binding site" evidence="9">
    <location>
        <position position="38"/>
    </location>
    <ligand>
        <name>[4Fe-4S] cluster</name>
        <dbReference type="ChEBI" id="CHEBI:49883"/>
        <label>1</label>
    </ligand>
</feature>
<evidence type="ECO:0000313" key="13">
    <source>
        <dbReference type="EMBL" id="MBC5780468.1"/>
    </source>
</evidence>
<name>A0ABR7IKY7_9FIRM</name>
<dbReference type="CDD" id="cd01335">
    <property type="entry name" value="Radical_SAM"/>
    <property type="match status" value="1"/>
</dbReference>
<evidence type="ECO:0000256" key="3">
    <source>
        <dbReference type="ARBA" id="ARBA00022679"/>
    </source>
</evidence>
<dbReference type="PROSITE" id="PS01278">
    <property type="entry name" value="MTTASE_RADICAL"/>
    <property type="match status" value="1"/>
</dbReference>
<keyword evidence="2 9" id="KW-0004">4Fe-4S</keyword>
<dbReference type="InterPro" id="IPR006638">
    <property type="entry name" value="Elp3/MiaA/NifB-like_rSAM"/>
</dbReference>
<keyword evidence="5 9" id="KW-0479">Metal-binding</keyword>
<accession>A0ABR7IKY7</accession>
<sequence length="466" mass="53768">MINTQESKIQLEYIEKCKELVGARYDHQPAFFIQNAGCQMNSLQTETVAGIVKKMGYEEVSREEDADVVIYNTCTVRENANLKIYGHLGHLKSIKKQKKEMKIVLFGCMMQEPEVIEKIHKDYSFVDLVFGTHNFHKFPELFYRSLNTEGQIIDVWKESDEIVEGMPADRKYSFKTGVNIMFGCNNFCSYCIVPYVRGREKSREPEAILQEIRELVADGVTEVMLLGQNVNSYGKTLENPITFAQLLQQVEEIEGLKRIRFMTSHPKDLSEELIETMAKSKKVCHHLHLPMQSGSSRILKIMNRRYDKEKYLELVQKIRTAIPDISLTTDIIVGFPGETEEDFRDTLDVVDKCDFDTAFTFIYSKRSGTPAAKMENQIPEDVVKDRFDRLLSLVQEKGRQASSRFQGTVQEILVEEESKEKGIYTGRTEYNLLVHFPGCRDLLGKYVKVRLDTCKGFYYFGTLVEE</sequence>
<dbReference type="InterPro" id="IPR058240">
    <property type="entry name" value="rSAM_sf"/>
</dbReference>
<keyword evidence="9" id="KW-0963">Cytoplasm</keyword>
<comment type="similarity">
    <text evidence="9">Belongs to the methylthiotransferase family. MiaB subfamily.</text>
</comment>
<dbReference type="Pfam" id="PF00919">
    <property type="entry name" value="UPF0004"/>
    <property type="match status" value="1"/>
</dbReference>
<dbReference type="PROSITE" id="PS51449">
    <property type="entry name" value="MTTASE_N"/>
    <property type="match status" value="1"/>
</dbReference>
<comment type="caution">
    <text evidence="13">The sequence shown here is derived from an EMBL/GenBank/DDBJ whole genome shotgun (WGS) entry which is preliminary data.</text>
</comment>
<dbReference type="InterPro" id="IPR023404">
    <property type="entry name" value="rSAM_horseshoe"/>
</dbReference>
<dbReference type="SUPFAM" id="SSF102114">
    <property type="entry name" value="Radical SAM enzymes"/>
    <property type="match status" value="1"/>
</dbReference>
<protein>
    <recommendedName>
        <fullName evidence="8 9">tRNA-2-methylthio-N(6)-dimethylallyladenosine synthase</fullName>
        <ecNumber evidence="8 9">2.8.4.3</ecNumber>
    </recommendedName>
    <alternativeName>
        <fullName evidence="9">(Dimethylallyl)adenosine tRNA methylthiotransferase MiaB</fullName>
    </alternativeName>
    <alternativeName>
        <fullName evidence="9">tRNA-i(6)A37 methylthiotransferase</fullName>
    </alternativeName>
</protein>
<dbReference type="InterPro" id="IPR013848">
    <property type="entry name" value="Methylthiotransferase_N"/>
</dbReference>
<dbReference type="Pfam" id="PF01938">
    <property type="entry name" value="TRAM"/>
    <property type="match status" value="1"/>
</dbReference>
<comment type="cofactor">
    <cofactor evidence="9">
        <name>[4Fe-4S] cluster</name>
        <dbReference type="ChEBI" id="CHEBI:49883"/>
    </cofactor>
    <text evidence="9">Binds 2 [4Fe-4S] clusters. One cluster is coordinated with 3 cysteines and an exchangeable S-adenosyl-L-methionine.</text>
</comment>
<reference evidence="13 14" key="1">
    <citation type="submission" date="2020-08" db="EMBL/GenBank/DDBJ databases">
        <title>Genome public.</title>
        <authorList>
            <person name="Liu C."/>
            <person name="Sun Q."/>
        </authorList>
    </citation>
    <scope>NUCLEOTIDE SEQUENCE [LARGE SCALE GENOMIC DNA]</scope>
    <source>
        <strain evidence="13 14">M29</strain>
    </source>
</reference>
<evidence type="ECO:0000256" key="6">
    <source>
        <dbReference type="ARBA" id="ARBA00023004"/>
    </source>
</evidence>
<dbReference type="SMART" id="SM00729">
    <property type="entry name" value="Elp3"/>
    <property type="match status" value="1"/>
</dbReference>
<dbReference type="Gene3D" id="3.80.30.20">
    <property type="entry name" value="tm_1862 like domain"/>
    <property type="match status" value="1"/>
</dbReference>
<dbReference type="EMBL" id="JACOQG010000022">
    <property type="protein sequence ID" value="MBC5780468.1"/>
    <property type="molecule type" value="Genomic_DNA"/>
</dbReference>
<dbReference type="GO" id="GO:0035597">
    <property type="term" value="F:tRNA-2-methylthio-N(6)-dimethylallyladenosine(37) synthase activity"/>
    <property type="evidence" value="ECO:0007669"/>
    <property type="project" value="UniProtKB-EC"/>
</dbReference>
<dbReference type="SFLD" id="SFLDS00029">
    <property type="entry name" value="Radical_SAM"/>
    <property type="match status" value="1"/>
</dbReference>
<keyword evidence="4 9" id="KW-0949">S-adenosyl-L-methionine</keyword>
<gene>
    <name evidence="9 13" type="primary">miaB</name>
    <name evidence="13" type="ORF">H8Z82_12575</name>
</gene>
<feature type="binding site" evidence="9">
    <location>
        <position position="74"/>
    </location>
    <ligand>
        <name>[4Fe-4S] cluster</name>
        <dbReference type="ChEBI" id="CHEBI:49883"/>
        <label>1</label>
    </ligand>
</feature>
<dbReference type="InterPro" id="IPR020612">
    <property type="entry name" value="Methylthiotransferase_CS"/>
</dbReference>
<dbReference type="InterPro" id="IPR007197">
    <property type="entry name" value="rSAM"/>
</dbReference>
<evidence type="ECO:0000259" key="11">
    <source>
        <dbReference type="PROSITE" id="PS51449"/>
    </source>
</evidence>